<proteinExistence type="inferred from homology"/>
<keyword evidence="3" id="KW-0547">Nucleotide-binding</keyword>
<dbReference type="NCBIfam" id="TIGR04406">
    <property type="entry name" value="LPS_export_lptB"/>
    <property type="match status" value="1"/>
</dbReference>
<dbReference type="SMART" id="SM00382">
    <property type="entry name" value="AAA"/>
    <property type="match status" value="1"/>
</dbReference>
<sequence>MYDSTDAPTVGSGEQHWTHADHAARLASAPGGVLSVDGLQKSYGGRTVVKGASLYVRNGEAVGLLGPNGAGKTTIFYMITGLVRADQGVIGLDGYDITRLPMYRRARLGIGYLPQEASIFRGLSVEDNIRAVLEVTQPDRKLRERELDQLLDEFQIARLRKAPSIALSGGERRRCEIARALAGRPSFMLLDEPFAGIDPIAVGDIQELVSQLTRRGIGVLITDHNVRETLGMVDRAYIIHSGQVLMEGRAEDVIANPDVRRLYLGEDFRL</sequence>
<dbReference type="SUPFAM" id="SSF52540">
    <property type="entry name" value="P-loop containing nucleoside triphosphate hydrolases"/>
    <property type="match status" value="1"/>
</dbReference>
<dbReference type="GO" id="GO:0055085">
    <property type="term" value="P:transmembrane transport"/>
    <property type="evidence" value="ECO:0007669"/>
    <property type="project" value="InterPro"/>
</dbReference>
<dbReference type="PROSITE" id="PS50893">
    <property type="entry name" value="ABC_TRANSPORTER_2"/>
    <property type="match status" value="1"/>
</dbReference>
<dbReference type="PANTHER" id="PTHR45772">
    <property type="entry name" value="CONSERVED COMPONENT OF ABC TRANSPORTER FOR NATURAL AMINO ACIDS-RELATED"/>
    <property type="match status" value="1"/>
</dbReference>
<accession>A0A4R2GX84</accession>
<evidence type="ECO:0000256" key="2">
    <source>
        <dbReference type="ARBA" id="ARBA00022448"/>
    </source>
</evidence>
<evidence type="ECO:0000259" key="5">
    <source>
        <dbReference type="PROSITE" id="PS50893"/>
    </source>
</evidence>
<dbReference type="PANTHER" id="PTHR45772:SF10">
    <property type="entry name" value="LIPOPOLYSACCHARIDE EXPORT SYSTEM ATP-BINDING PROTEIN LPTB"/>
    <property type="match status" value="1"/>
</dbReference>
<keyword evidence="7" id="KW-1185">Reference proteome</keyword>
<dbReference type="RefSeq" id="WP_132001216.1">
    <property type="nucleotide sequence ID" value="NZ_JBHUNN010000002.1"/>
</dbReference>
<evidence type="ECO:0000256" key="4">
    <source>
        <dbReference type="ARBA" id="ARBA00022840"/>
    </source>
</evidence>
<feature type="domain" description="ABC transporter" evidence="5">
    <location>
        <begin position="34"/>
        <end position="266"/>
    </location>
</feature>
<evidence type="ECO:0000256" key="1">
    <source>
        <dbReference type="ARBA" id="ARBA00005417"/>
    </source>
</evidence>
<keyword evidence="2" id="KW-0813">Transport</keyword>
<evidence type="ECO:0000313" key="7">
    <source>
        <dbReference type="Proteomes" id="UP000294881"/>
    </source>
</evidence>
<dbReference type="FunFam" id="3.40.50.300:FF:000151">
    <property type="entry name" value="Lipopolysaccharide ABC transporter ATP-binding protein"/>
    <property type="match status" value="1"/>
</dbReference>
<dbReference type="AlphaFoldDB" id="A0A4R2GX84"/>
<dbReference type="InterPro" id="IPR030921">
    <property type="entry name" value="LPS_export_LptB"/>
</dbReference>
<dbReference type="EMBL" id="SLWL01000001">
    <property type="protein sequence ID" value="TCO15821.1"/>
    <property type="molecule type" value="Genomic_DNA"/>
</dbReference>
<dbReference type="GO" id="GO:0016887">
    <property type="term" value="F:ATP hydrolysis activity"/>
    <property type="evidence" value="ECO:0007669"/>
    <property type="project" value="InterPro"/>
</dbReference>
<dbReference type="Pfam" id="PF00005">
    <property type="entry name" value="ABC_tran"/>
    <property type="match status" value="1"/>
</dbReference>
<dbReference type="GO" id="GO:0005524">
    <property type="term" value="F:ATP binding"/>
    <property type="evidence" value="ECO:0007669"/>
    <property type="project" value="UniProtKB-KW"/>
</dbReference>
<dbReference type="InterPro" id="IPR027417">
    <property type="entry name" value="P-loop_NTPase"/>
</dbReference>
<comment type="caution">
    <text evidence="6">The sequence shown here is derived from an EMBL/GenBank/DDBJ whole genome shotgun (WGS) entry which is preliminary data.</text>
</comment>
<protein>
    <submittedName>
        <fullName evidence="6">Lipopolysaccharide export system ATP-binding protein</fullName>
    </submittedName>
</protein>
<reference evidence="6 7" key="1">
    <citation type="submission" date="2019-03" db="EMBL/GenBank/DDBJ databases">
        <title>Genomic Encyclopedia of Type Strains, Phase IV (KMG-IV): sequencing the most valuable type-strain genomes for metagenomic binning, comparative biology and taxonomic classification.</title>
        <authorList>
            <person name="Goeker M."/>
        </authorList>
    </citation>
    <scope>NUCLEOTIDE SEQUENCE [LARGE SCALE GENOMIC DNA]</scope>
    <source>
        <strain evidence="6 7">DSM 22958</strain>
    </source>
</reference>
<keyword evidence="4 6" id="KW-0067">ATP-binding</keyword>
<dbReference type="Proteomes" id="UP000294881">
    <property type="component" value="Unassembled WGS sequence"/>
</dbReference>
<dbReference type="InterPro" id="IPR003593">
    <property type="entry name" value="AAA+_ATPase"/>
</dbReference>
<comment type="similarity">
    <text evidence="1">Belongs to the ABC transporter superfamily.</text>
</comment>
<dbReference type="GO" id="GO:0043190">
    <property type="term" value="C:ATP-binding cassette (ABC) transporter complex"/>
    <property type="evidence" value="ECO:0007669"/>
    <property type="project" value="InterPro"/>
</dbReference>
<evidence type="ECO:0000313" key="6">
    <source>
        <dbReference type="EMBL" id="TCO15821.1"/>
    </source>
</evidence>
<evidence type="ECO:0000256" key="3">
    <source>
        <dbReference type="ARBA" id="ARBA00022741"/>
    </source>
</evidence>
<gene>
    <name evidence="6" type="ORF">EV666_10169</name>
</gene>
<dbReference type="OrthoDB" id="9776369at2"/>
<dbReference type="CDD" id="cd03218">
    <property type="entry name" value="ABC_YhbG"/>
    <property type="match status" value="1"/>
</dbReference>
<organism evidence="6 7">
    <name type="scientific">Camelimonas lactis</name>
    <dbReference type="NCBI Taxonomy" id="659006"/>
    <lineage>
        <taxon>Bacteria</taxon>
        <taxon>Pseudomonadati</taxon>
        <taxon>Pseudomonadota</taxon>
        <taxon>Alphaproteobacteria</taxon>
        <taxon>Hyphomicrobiales</taxon>
        <taxon>Chelatococcaceae</taxon>
        <taxon>Camelimonas</taxon>
    </lineage>
</organism>
<name>A0A4R2GX84_9HYPH</name>
<dbReference type="Gene3D" id="3.40.50.300">
    <property type="entry name" value="P-loop containing nucleotide triphosphate hydrolases"/>
    <property type="match status" value="1"/>
</dbReference>
<dbReference type="InterPro" id="IPR051120">
    <property type="entry name" value="ABC_AA/LPS_Transport"/>
</dbReference>
<dbReference type="InterPro" id="IPR003439">
    <property type="entry name" value="ABC_transporter-like_ATP-bd"/>
</dbReference>